<keyword evidence="4" id="KW-0813">Transport</keyword>
<evidence type="ECO:0000313" key="13">
    <source>
        <dbReference type="EMBL" id="KAG2485481.1"/>
    </source>
</evidence>
<keyword evidence="6 12" id="KW-0812">Transmembrane</keyword>
<evidence type="ECO:0000256" key="5">
    <source>
        <dbReference type="ARBA" id="ARBA00022475"/>
    </source>
</evidence>
<feature type="transmembrane region" description="Helical" evidence="12">
    <location>
        <begin position="292"/>
        <end position="315"/>
    </location>
</feature>
<feature type="transmembrane region" description="Helical" evidence="12">
    <location>
        <begin position="138"/>
        <end position="156"/>
    </location>
</feature>
<dbReference type="SUPFAM" id="SSF103473">
    <property type="entry name" value="MFS general substrate transporter"/>
    <property type="match status" value="1"/>
</dbReference>
<dbReference type="EMBL" id="JAEHOE010000128">
    <property type="protein sequence ID" value="KAG2485481.1"/>
    <property type="molecule type" value="Genomic_DNA"/>
</dbReference>
<keyword evidence="8" id="KW-0406">Ion transport</keyword>
<dbReference type="Pfam" id="PF05631">
    <property type="entry name" value="MFS_5"/>
    <property type="match status" value="1"/>
</dbReference>
<evidence type="ECO:0000256" key="7">
    <source>
        <dbReference type="ARBA" id="ARBA00022989"/>
    </source>
</evidence>
<protein>
    <recommendedName>
        <fullName evidence="3">Molybdate-anion transporter</fullName>
    </recommendedName>
    <alternativeName>
        <fullName evidence="10">Major facilitator superfamily domain-containing protein 5</fullName>
    </alternativeName>
    <alternativeName>
        <fullName evidence="11">Molybdate transporter 2 homolog</fullName>
    </alternativeName>
</protein>
<comment type="caution">
    <text evidence="13">The sequence shown here is derived from an EMBL/GenBank/DDBJ whole genome shotgun (WGS) entry which is preliminary data.</text>
</comment>
<proteinExistence type="predicted"/>
<feature type="transmembrane region" description="Helical" evidence="12">
    <location>
        <begin position="82"/>
        <end position="102"/>
    </location>
</feature>
<feature type="transmembrane region" description="Helical" evidence="12">
    <location>
        <begin position="260"/>
        <end position="280"/>
    </location>
</feature>
<accession>A0A835XNL9</accession>
<evidence type="ECO:0000313" key="14">
    <source>
        <dbReference type="Proteomes" id="UP000612055"/>
    </source>
</evidence>
<evidence type="ECO:0000256" key="11">
    <source>
        <dbReference type="ARBA" id="ARBA00032555"/>
    </source>
</evidence>
<evidence type="ECO:0000256" key="8">
    <source>
        <dbReference type="ARBA" id="ARBA00023065"/>
    </source>
</evidence>
<evidence type="ECO:0000256" key="12">
    <source>
        <dbReference type="SAM" id="Phobius"/>
    </source>
</evidence>
<gene>
    <name evidence="13" type="ORF">HYH03_015756</name>
</gene>
<dbReference type="InterPro" id="IPR036259">
    <property type="entry name" value="MFS_trans_sf"/>
</dbReference>
<comment type="function">
    <text evidence="1">Mediates high-affinity intracellular uptake of the rare oligo-element molybdenum.</text>
</comment>
<evidence type="ECO:0000256" key="3">
    <source>
        <dbReference type="ARBA" id="ARBA00021242"/>
    </source>
</evidence>
<name>A0A835XNL9_9CHLO</name>
<evidence type="ECO:0000256" key="1">
    <source>
        <dbReference type="ARBA" id="ARBA00003019"/>
    </source>
</evidence>
<keyword evidence="5" id="KW-1003">Cell membrane</keyword>
<feature type="transmembrane region" description="Helical" evidence="12">
    <location>
        <begin position="207"/>
        <end position="225"/>
    </location>
</feature>
<dbReference type="GO" id="GO:0006811">
    <property type="term" value="P:monoatomic ion transport"/>
    <property type="evidence" value="ECO:0007669"/>
    <property type="project" value="UniProtKB-KW"/>
</dbReference>
<dbReference type="GO" id="GO:0005886">
    <property type="term" value="C:plasma membrane"/>
    <property type="evidence" value="ECO:0007669"/>
    <property type="project" value="UniProtKB-SubCell"/>
</dbReference>
<evidence type="ECO:0000256" key="10">
    <source>
        <dbReference type="ARBA" id="ARBA00030646"/>
    </source>
</evidence>
<feature type="transmembrane region" description="Helical" evidence="12">
    <location>
        <begin position="176"/>
        <end position="195"/>
    </location>
</feature>
<dbReference type="PANTHER" id="PTHR23516:SF1">
    <property type="entry name" value="MOLYBDATE-ANION TRANSPORTER"/>
    <property type="match status" value="1"/>
</dbReference>
<evidence type="ECO:0000256" key="4">
    <source>
        <dbReference type="ARBA" id="ARBA00022448"/>
    </source>
</evidence>
<comment type="subcellular location">
    <subcellularLocation>
        <location evidence="2">Cell membrane</location>
        <topology evidence="2">Multi-pass membrane protein</topology>
    </subcellularLocation>
</comment>
<evidence type="ECO:0000256" key="2">
    <source>
        <dbReference type="ARBA" id="ARBA00004651"/>
    </source>
</evidence>
<dbReference type="GO" id="GO:0015098">
    <property type="term" value="F:molybdate ion transmembrane transporter activity"/>
    <property type="evidence" value="ECO:0007669"/>
    <property type="project" value="InterPro"/>
</dbReference>
<dbReference type="InterPro" id="IPR008509">
    <property type="entry name" value="MOT2/MFSD5"/>
</dbReference>
<dbReference type="Proteomes" id="UP000612055">
    <property type="component" value="Unassembled WGS sequence"/>
</dbReference>
<dbReference type="Gene3D" id="1.20.1250.20">
    <property type="entry name" value="MFS general substrate transporter like domains"/>
    <property type="match status" value="1"/>
</dbReference>
<sequence>MENFYWIVFGTLAAVVGGLLLSQTKAGGIVASSGSTQLQAFYALRNNYCFVYALMMAGDWLQGPYVYALYQHYGFDVKDIGRLFIAGFGSSMIFGTVVGSLADKHGRKFASLVYVVTYAASCATKHSPDYWVLMGGRLLGGIATSLLFSAFESWLVSEHFSRGFEEKWIGDTFSKAVFVGNGLVAILAGLVANYLVDTLRLGPVAPFDAAIVVLLIGGAVIYASWPENYGDHAHGGEGMVDALRRQFAVATGSIIGDQRVALLGAMQSLFEASMYTFVFLWTPALSPNGEKIYHGMIFACFMTASMVGSSLTGLLMKRFKLESYMKYVFAISAVSLAVPFLFHATDLAGEAKLSAGKDVVRGLSKTGQVQLVAFCVFEVMVGIFWPSMMTLRARFIPEETRSTIINMFRIPLNLFVCVILYNVHLFPLSSMFALCSAFLAIAALLQSRLERLISARPEAAHAKAGDAEESGAPLAGAH</sequence>
<reference evidence="13" key="1">
    <citation type="journal article" date="2020" name="bioRxiv">
        <title>Comparative genomics of Chlamydomonas.</title>
        <authorList>
            <person name="Craig R.J."/>
            <person name="Hasan A.R."/>
            <person name="Ness R.W."/>
            <person name="Keightley P.D."/>
        </authorList>
    </citation>
    <scope>NUCLEOTIDE SEQUENCE</scope>
    <source>
        <strain evidence="13">CCAP 11/70</strain>
    </source>
</reference>
<dbReference type="OrthoDB" id="263957at2759"/>
<dbReference type="AlphaFoldDB" id="A0A835XNL9"/>
<keyword evidence="9 12" id="KW-0472">Membrane</keyword>
<keyword evidence="14" id="KW-1185">Reference proteome</keyword>
<dbReference type="PANTHER" id="PTHR23516">
    <property type="entry name" value="SAM (S-ADENOSYL METHIONINE) TRANSPORTER"/>
    <property type="match status" value="1"/>
</dbReference>
<evidence type="ECO:0000256" key="6">
    <source>
        <dbReference type="ARBA" id="ARBA00022692"/>
    </source>
</evidence>
<dbReference type="CDD" id="cd17487">
    <property type="entry name" value="MFS_MFSD5_like"/>
    <property type="match status" value="1"/>
</dbReference>
<feature type="transmembrane region" description="Helical" evidence="12">
    <location>
        <begin position="369"/>
        <end position="391"/>
    </location>
</feature>
<evidence type="ECO:0000256" key="9">
    <source>
        <dbReference type="ARBA" id="ARBA00023136"/>
    </source>
</evidence>
<feature type="transmembrane region" description="Helical" evidence="12">
    <location>
        <begin position="327"/>
        <end position="349"/>
    </location>
</feature>
<organism evidence="13 14">
    <name type="scientific">Edaphochlamys debaryana</name>
    <dbReference type="NCBI Taxonomy" id="47281"/>
    <lineage>
        <taxon>Eukaryota</taxon>
        <taxon>Viridiplantae</taxon>
        <taxon>Chlorophyta</taxon>
        <taxon>core chlorophytes</taxon>
        <taxon>Chlorophyceae</taxon>
        <taxon>CS clade</taxon>
        <taxon>Chlamydomonadales</taxon>
        <taxon>Chlamydomonadales incertae sedis</taxon>
        <taxon>Edaphochlamys</taxon>
    </lineage>
</organism>
<keyword evidence="7 12" id="KW-1133">Transmembrane helix</keyword>
<feature type="transmembrane region" description="Helical" evidence="12">
    <location>
        <begin position="50"/>
        <end position="70"/>
    </location>
</feature>